<gene>
    <name evidence="2" type="ORF">Afe05nite_83520</name>
</gene>
<accession>A0A919JAX3</accession>
<evidence type="ECO:0000313" key="2">
    <source>
        <dbReference type="EMBL" id="GIE16512.1"/>
    </source>
</evidence>
<name>A0A919JAX3_9ACTN</name>
<evidence type="ECO:0000256" key="1">
    <source>
        <dbReference type="SAM" id="MobiDB-lite"/>
    </source>
</evidence>
<sequence length="71" mass="7136">MGRLCPGGADRLRAFRCASVGSAADPYPVSSRGRRGAPAVGIPGGGDTAGGERVAVRLDLILAVSGDGRRE</sequence>
<dbReference type="EMBL" id="BOMM01000089">
    <property type="protein sequence ID" value="GIE16512.1"/>
    <property type="molecule type" value="Genomic_DNA"/>
</dbReference>
<proteinExistence type="predicted"/>
<dbReference type="AlphaFoldDB" id="A0A919JAX3"/>
<keyword evidence="3" id="KW-1185">Reference proteome</keyword>
<comment type="caution">
    <text evidence="2">The sequence shown here is derived from an EMBL/GenBank/DDBJ whole genome shotgun (WGS) entry which is preliminary data.</text>
</comment>
<protein>
    <submittedName>
        <fullName evidence="2">Uncharacterized protein</fullName>
    </submittedName>
</protein>
<evidence type="ECO:0000313" key="3">
    <source>
        <dbReference type="Proteomes" id="UP000598174"/>
    </source>
</evidence>
<organism evidence="2 3">
    <name type="scientific">Paractinoplanes ferrugineus</name>
    <dbReference type="NCBI Taxonomy" id="113564"/>
    <lineage>
        <taxon>Bacteria</taxon>
        <taxon>Bacillati</taxon>
        <taxon>Actinomycetota</taxon>
        <taxon>Actinomycetes</taxon>
        <taxon>Micromonosporales</taxon>
        <taxon>Micromonosporaceae</taxon>
        <taxon>Paractinoplanes</taxon>
    </lineage>
</organism>
<reference evidence="2" key="1">
    <citation type="submission" date="2021-01" db="EMBL/GenBank/DDBJ databases">
        <title>Whole genome shotgun sequence of Actinoplanes ferrugineus NBRC 15555.</title>
        <authorList>
            <person name="Komaki H."/>
            <person name="Tamura T."/>
        </authorList>
    </citation>
    <scope>NUCLEOTIDE SEQUENCE</scope>
    <source>
        <strain evidence="2">NBRC 15555</strain>
    </source>
</reference>
<dbReference type="Proteomes" id="UP000598174">
    <property type="component" value="Unassembled WGS sequence"/>
</dbReference>
<feature type="region of interest" description="Disordered" evidence="1">
    <location>
        <begin position="26"/>
        <end position="48"/>
    </location>
</feature>